<reference evidence="7" key="1">
    <citation type="journal article" date="2019" name="Int. J. Syst. Evol. Microbiol.">
        <title>The Global Catalogue of Microorganisms (GCM) 10K type strain sequencing project: providing services to taxonomists for standard genome sequencing and annotation.</title>
        <authorList>
            <consortium name="The Broad Institute Genomics Platform"/>
            <consortium name="The Broad Institute Genome Sequencing Center for Infectious Disease"/>
            <person name="Wu L."/>
            <person name="Ma J."/>
        </authorList>
    </citation>
    <scope>NUCLEOTIDE SEQUENCE [LARGE SCALE GENOMIC DNA]</scope>
    <source>
        <strain evidence="7">XZYJ18</strain>
    </source>
</reference>
<dbReference type="InterPro" id="IPR011991">
    <property type="entry name" value="ArsR-like_HTH"/>
</dbReference>
<dbReference type="RefSeq" id="WP_378021409.1">
    <property type="nucleotide sequence ID" value="NZ_JBHSKG010000006.1"/>
</dbReference>
<evidence type="ECO:0000313" key="6">
    <source>
        <dbReference type="EMBL" id="MFC5139208.1"/>
    </source>
</evidence>
<dbReference type="CDD" id="cd00090">
    <property type="entry name" value="HTH_ARSR"/>
    <property type="match status" value="1"/>
</dbReference>
<proteinExistence type="predicted"/>
<name>A0ABV9ZCB8_9PSEU</name>
<gene>
    <name evidence="6" type="ORF">ACFPK1_13270</name>
</gene>
<keyword evidence="3" id="KW-0804">Transcription</keyword>
<keyword evidence="7" id="KW-1185">Reference proteome</keyword>
<evidence type="ECO:0000256" key="4">
    <source>
        <dbReference type="SAM" id="MobiDB-lite"/>
    </source>
</evidence>
<protein>
    <submittedName>
        <fullName evidence="6">Winged helix-turn-helix transcriptional regulator</fullName>
    </submittedName>
</protein>
<feature type="region of interest" description="Disordered" evidence="4">
    <location>
        <begin position="142"/>
        <end position="161"/>
    </location>
</feature>
<dbReference type="Pfam" id="PF01638">
    <property type="entry name" value="HxlR"/>
    <property type="match status" value="1"/>
</dbReference>
<dbReference type="SUPFAM" id="SSF46785">
    <property type="entry name" value="Winged helix' DNA-binding domain"/>
    <property type="match status" value="1"/>
</dbReference>
<keyword evidence="1" id="KW-0805">Transcription regulation</keyword>
<evidence type="ECO:0000259" key="5">
    <source>
        <dbReference type="PROSITE" id="PS51118"/>
    </source>
</evidence>
<dbReference type="EMBL" id="JBHSKG010000006">
    <property type="protein sequence ID" value="MFC5139208.1"/>
    <property type="molecule type" value="Genomic_DNA"/>
</dbReference>
<keyword evidence="2" id="KW-0238">DNA-binding</keyword>
<dbReference type="PANTHER" id="PTHR33204">
    <property type="entry name" value="TRANSCRIPTIONAL REGULATOR, MARR FAMILY"/>
    <property type="match status" value="1"/>
</dbReference>
<evidence type="ECO:0000256" key="3">
    <source>
        <dbReference type="ARBA" id="ARBA00023163"/>
    </source>
</evidence>
<evidence type="ECO:0000256" key="2">
    <source>
        <dbReference type="ARBA" id="ARBA00023125"/>
    </source>
</evidence>
<accession>A0ABV9ZCB8</accession>
<dbReference type="Gene3D" id="1.10.10.10">
    <property type="entry name" value="Winged helix-like DNA-binding domain superfamily/Winged helix DNA-binding domain"/>
    <property type="match status" value="1"/>
</dbReference>
<feature type="compositionally biased region" description="Low complexity" evidence="4">
    <location>
        <begin position="150"/>
        <end position="161"/>
    </location>
</feature>
<feature type="domain" description="HTH hxlR-type" evidence="5">
    <location>
        <begin position="16"/>
        <end position="115"/>
    </location>
</feature>
<dbReference type="PROSITE" id="PS51118">
    <property type="entry name" value="HTH_HXLR"/>
    <property type="match status" value="1"/>
</dbReference>
<comment type="caution">
    <text evidence="6">The sequence shown here is derived from an EMBL/GenBank/DDBJ whole genome shotgun (WGS) entry which is preliminary data.</text>
</comment>
<dbReference type="InterPro" id="IPR036388">
    <property type="entry name" value="WH-like_DNA-bd_sf"/>
</dbReference>
<dbReference type="InterPro" id="IPR036390">
    <property type="entry name" value="WH_DNA-bd_sf"/>
</dbReference>
<dbReference type="PANTHER" id="PTHR33204:SF18">
    <property type="entry name" value="TRANSCRIPTIONAL REGULATORY PROTEIN"/>
    <property type="match status" value="1"/>
</dbReference>
<sequence length="161" mass="17601">MSTETLRWRDIDSGACSIARTMAVLGEPWTMLVVRDLLHGVRRFDDLVAHLGIARTVLTRRLAVLAEAGLVETAEYREPGRRTRREYRLTEAGQDLRPVLLALMAYGDRHRADGPPVVVRHEGCGEPVALVAECAAGHRLAADDRMRSTPGPGARSSAPPA</sequence>
<organism evidence="6 7">
    <name type="scientific">Actinomycetospora rhizophila</name>
    <dbReference type="NCBI Taxonomy" id="1416876"/>
    <lineage>
        <taxon>Bacteria</taxon>
        <taxon>Bacillati</taxon>
        <taxon>Actinomycetota</taxon>
        <taxon>Actinomycetes</taxon>
        <taxon>Pseudonocardiales</taxon>
        <taxon>Pseudonocardiaceae</taxon>
        <taxon>Actinomycetospora</taxon>
    </lineage>
</organism>
<dbReference type="InterPro" id="IPR001845">
    <property type="entry name" value="HTH_ArsR_DNA-bd_dom"/>
</dbReference>
<evidence type="ECO:0000313" key="7">
    <source>
        <dbReference type="Proteomes" id="UP001596175"/>
    </source>
</evidence>
<dbReference type="InterPro" id="IPR002577">
    <property type="entry name" value="HTH_HxlR"/>
</dbReference>
<dbReference type="Proteomes" id="UP001596175">
    <property type="component" value="Unassembled WGS sequence"/>
</dbReference>
<evidence type="ECO:0000256" key="1">
    <source>
        <dbReference type="ARBA" id="ARBA00023015"/>
    </source>
</evidence>
<dbReference type="SMART" id="SM00418">
    <property type="entry name" value="HTH_ARSR"/>
    <property type="match status" value="1"/>
</dbReference>